<evidence type="ECO:0000256" key="4">
    <source>
        <dbReference type="ARBA" id="ARBA00022723"/>
    </source>
</evidence>
<dbReference type="GO" id="GO:0046872">
    <property type="term" value="F:metal ion binding"/>
    <property type="evidence" value="ECO:0007669"/>
    <property type="project" value="UniProtKB-KW"/>
</dbReference>
<feature type="domain" description="Nitrite/sulphite reductase 4Fe-4S" evidence="9">
    <location>
        <begin position="472"/>
        <end position="603"/>
    </location>
</feature>
<evidence type="ECO:0000256" key="3">
    <source>
        <dbReference type="ARBA" id="ARBA00022617"/>
    </source>
</evidence>
<dbReference type="Gene3D" id="3.90.480.10">
    <property type="entry name" value="Sulfite Reductase Hemoprotein,Domain 2"/>
    <property type="match status" value="1"/>
</dbReference>
<dbReference type="PROSITE" id="PS00365">
    <property type="entry name" value="NIR_SIR"/>
    <property type="match status" value="1"/>
</dbReference>
<dbReference type="Pfam" id="PF01077">
    <property type="entry name" value="NIR_SIR"/>
    <property type="match status" value="2"/>
</dbReference>
<keyword evidence="12" id="KW-1185">Reference proteome</keyword>
<dbReference type="GO" id="GO:0016491">
    <property type="term" value="F:oxidoreductase activity"/>
    <property type="evidence" value="ECO:0007669"/>
    <property type="project" value="UniProtKB-KW"/>
</dbReference>
<evidence type="ECO:0000259" key="9">
    <source>
        <dbReference type="Pfam" id="PF01077"/>
    </source>
</evidence>
<dbReference type="STRING" id="452637.Oter_1737"/>
<keyword evidence="4" id="KW-0479">Metal-binding</keyword>
<dbReference type="PANTHER" id="PTHR32439">
    <property type="entry name" value="FERREDOXIN--NITRITE REDUCTASE, CHLOROPLASTIC"/>
    <property type="match status" value="1"/>
</dbReference>
<evidence type="ECO:0000256" key="1">
    <source>
        <dbReference type="ARBA" id="ARBA00010429"/>
    </source>
</evidence>
<dbReference type="InterPro" id="IPR006067">
    <property type="entry name" value="NO2/SO3_Rdtase_4Fe4S_dom"/>
</dbReference>
<dbReference type="OrthoDB" id="9803707at2"/>
<dbReference type="PRINTS" id="PR00397">
    <property type="entry name" value="SIROHAEM"/>
</dbReference>
<dbReference type="PANTHER" id="PTHR32439:SF0">
    <property type="entry name" value="FERREDOXIN--NITRITE REDUCTASE, CHLOROPLASTIC"/>
    <property type="match status" value="1"/>
</dbReference>
<dbReference type="KEGG" id="ote:Oter_1737"/>
<evidence type="ECO:0000313" key="11">
    <source>
        <dbReference type="EMBL" id="ACB75021.1"/>
    </source>
</evidence>
<evidence type="ECO:0000256" key="8">
    <source>
        <dbReference type="SAM" id="MobiDB-lite"/>
    </source>
</evidence>
<dbReference type="InterPro" id="IPR045854">
    <property type="entry name" value="NO2/SO3_Rdtase_4Fe4S_sf"/>
</dbReference>
<evidence type="ECO:0000256" key="6">
    <source>
        <dbReference type="ARBA" id="ARBA00023004"/>
    </source>
</evidence>
<dbReference type="InterPro" id="IPR036136">
    <property type="entry name" value="Nit/Sulf_reduc_fer-like_dom_sf"/>
</dbReference>
<organism evidence="11 12">
    <name type="scientific">Opitutus terrae (strain DSM 11246 / JCM 15787 / PB90-1)</name>
    <dbReference type="NCBI Taxonomy" id="452637"/>
    <lineage>
        <taxon>Bacteria</taxon>
        <taxon>Pseudomonadati</taxon>
        <taxon>Verrucomicrobiota</taxon>
        <taxon>Opitutia</taxon>
        <taxon>Opitutales</taxon>
        <taxon>Opitutaceae</taxon>
        <taxon>Opitutus</taxon>
    </lineage>
</organism>
<evidence type="ECO:0000313" key="12">
    <source>
        <dbReference type="Proteomes" id="UP000007013"/>
    </source>
</evidence>
<dbReference type="RefSeq" id="WP_012374558.1">
    <property type="nucleotide sequence ID" value="NC_010571.1"/>
</dbReference>
<reference evidence="11 12" key="1">
    <citation type="journal article" date="2011" name="J. Bacteriol.">
        <title>Genome sequence of the verrucomicrobium Opitutus terrae PB90-1, an abundant inhabitant of rice paddy soil ecosystems.</title>
        <authorList>
            <person name="van Passel M.W."/>
            <person name="Kant R."/>
            <person name="Palva A."/>
            <person name="Copeland A."/>
            <person name="Lucas S."/>
            <person name="Lapidus A."/>
            <person name="Glavina del Rio T."/>
            <person name="Pitluck S."/>
            <person name="Goltsman E."/>
            <person name="Clum A."/>
            <person name="Sun H."/>
            <person name="Schmutz J."/>
            <person name="Larimer F.W."/>
            <person name="Land M.L."/>
            <person name="Hauser L."/>
            <person name="Kyrpides N."/>
            <person name="Mikhailova N."/>
            <person name="Richardson P.P."/>
            <person name="Janssen P.H."/>
            <person name="de Vos W.M."/>
            <person name="Smidt H."/>
        </authorList>
    </citation>
    <scope>NUCLEOTIDE SEQUENCE [LARGE SCALE GENOMIC DNA]</scope>
    <source>
        <strain evidence="12">DSM 11246 / JCM 15787 / PB90-1</strain>
    </source>
</reference>
<proteinExistence type="inferred from homology"/>
<dbReference type="SUPFAM" id="SSF56014">
    <property type="entry name" value="Nitrite and sulphite reductase 4Fe-4S domain-like"/>
    <property type="match status" value="2"/>
</dbReference>
<keyword evidence="2" id="KW-0004">4Fe-4S</keyword>
<dbReference type="HOGENOM" id="CLU_015667_2_3_0"/>
<dbReference type="GO" id="GO:0051539">
    <property type="term" value="F:4 iron, 4 sulfur cluster binding"/>
    <property type="evidence" value="ECO:0007669"/>
    <property type="project" value="UniProtKB-KW"/>
</dbReference>
<dbReference type="Proteomes" id="UP000007013">
    <property type="component" value="Chromosome"/>
</dbReference>
<protein>
    <submittedName>
        <fullName evidence="11">Precorrin-3B synthase</fullName>
    </submittedName>
</protein>
<keyword evidence="5" id="KW-0560">Oxidoreductase</keyword>
<feature type="region of interest" description="Disordered" evidence="8">
    <location>
        <begin position="52"/>
        <end position="73"/>
    </location>
</feature>
<dbReference type="GO" id="GO:0020037">
    <property type="term" value="F:heme binding"/>
    <property type="evidence" value="ECO:0007669"/>
    <property type="project" value="InterPro"/>
</dbReference>
<dbReference type="AlphaFoldDB" id="B1ZVT5"/>
<accession>B1ZVT5</accession>
<dbReference type="InterPro" id="IPR005117">
    <property type="entry name" value="NiRdtase/SiRdtase_haem-b_fer"/>
</dbReference>
<dbReference type="SUPFAM" id="SSF55124">
    <property type="entry name" value="Nitrite/Sulfite reductase N-terminal domain-like"/>
    <property type="match status" value="2"/>
</dbReference>
<dbReference type="InterPro" id="IPR051329">
    <property type="entry name" value="NIR_SIR_4Fe-4S"/>
</dbReference>
<evidence type="ECO:0000256" key="7">
    <source>
        <dbReference type="ARBA" id="ARBA00023014"/>
    </source>
</evidence>
<dbReference type="eggNOG" id="COG0155">
    <property type="taxonomic scope" value="Bacteria"/>
</dbReference>
<dbReference type="InterPro" id="IPR006066">
    <property type="entry name" value="NO2/SO3_Rdtase_FeS/sirohaem_BS"/>
</dbReference>
<evidence type="ECO:0000256" key="5">
    <source>
        <dbReference type="ARBA" id="ARBA00023002"/>
    </source>
</evidence>
<gene>
    <name evidence="11" type="ordered locus">Oter_1737</name>
</gene>
<evidence type="ECO:0000259" key="10">
    <source>
        <dbReference type="Pfam" id="PF03460"/>
    </source>
</evidence>
<keyword evidence="6" id="KW-0408">Iron</keyword>
<evidence type="ECO:0000256" key="2">
    <source>
        <dbReference type="ARBA" id="ARBA00022485"/>
    </source>
</evidence>
<comment type="similarity">
    <text evidence="1">Belongs to the nitrite and sulfite reductase 4Fe-4S domain family.</text>
</comment>
<dbReference type="EMBL" id="CP001032">
    <property type="protein sequence ID" value="ACB75021.1"/>
    <property type="molecule type" value="Genomic_DNA"/>
</dbReference>
<dbReference type="Pfam" id="PF03460">
    <property type="entry name" value="NIR_SIR_ferr"/>
    <property type="match status" value="2"/>
</dbReference>
<dbReference type="NCBIfam" id="NF007126">
    <property type="entry name" value="PRK09567.1"/>
    <property type="match status" value="1"/>
</dbReference>
<keyword evidence="7" id="KW-0411">Iron-sulfur</keyword>
<dbReference type="Gene3D" id="3.30.413.10">
    <property type="entry name" value="Sulfite Reductase Hemoprotein, domain 1"/>
    <property type="match status" value="2"/>
</dbReference>
<feature type="domain" description="Nitrite/Sulfite reductase ferredoxin-like" evidence="10">
    <location>
        <begin position="131"/>
        <end position="190"/>
    </location>
</feature>
<dbReference type="NCBIfam" id="TIGR02435">
    <property type="entry name" value="CobG"/>
    <property type="match status" value="1"/>
</dbReference>
<sequence>MSSPEPISATPSAEFTAEQKQYLEGFLAALARAPFVGLNAGGQLTADPAAVPGGTGNLAAPPPEDRASAEPTVFGTPLSELAKPERWKYDENPLDIWEKLVAHADADTFPDEADTFRFKFHGLFYVTPAQDSFMLRLRLPAGEIEAHQLAGLAEIAEWGGGYAHVTTRANLQIRELRPHDIVRVLVRLQELGLTSRGAGADNVRNITASPNSGFDPDELIDVRPFAKALHHYILNHRDLYGLPRKFNVAFDNGGSLATAADTNDIGFMAVRVRESSLSALNPQLSTPPQAGIYFRVQLGGITGHGDFARDAGVLLKPNEVVAAAAAMIRVFNEHGDRTNRKKARLKYLLEKCGREKFLEETQKKLAFPLVHLPLSACEPRRASLKHGWVGVYKQAQRGLNSIGVGVPVGRVSAKQMRQLAEIATHYGRGELRLTVWENVILPHVPDAFVRTVCRRLQWLGFATDAHSLTSGIITCTGNKGCRYSSTDTKGHALALAKALGGWKLAIEQPINVHFTGCPHSCAQHYCGDLGFLGAKLQDGAEGYHVVLGGGMGDEQGIAREVFRGVRADEVPALTKKILQTYETKKQPGETFVQWTRRHSVGQLQEMLS</sequence>
<name>B1ZVT5_OPITP</name>
<feature type="domain" description="Nitrite/Sulfite reductase ferredoxin-like" evidence="10">
    <location>
        <begin position="392"/>
        <end position="456"/>
    </location>
</feature>
<keyword evidence="3" id="KW-0349">Heme</keyword>
<dbReference type="InterPro" id="IPR012798">
    <property type="entry name" value="Cbl_synth_CobG-like"/>
</dbReference>
<feature type="domain" description="Nitrite/sulphite reductase 4Fe-4S" evidence="9">
    <location>
        <begin position="200"/>
        <end position="366"/>
    </location>
</feature>